<evidence type="ECO:0000313" key="1">
    <source>
        <dbReference type="EMBL" id="ROT88467.1"/>
    </source>
</evidence>
<dbReference type="EMBL" id="QIBW01000017">
    <property type="protein sequence ID" value="ROT88467.1"/>
    <property type="molecule type" value="Genomic_DNA"/>
</dbReference>
<evidence type="ECO:0000313" key="2">
    <source>
        <dbReference type="Proteomes" id="UP000285258"/>
    </source>
</evidence>
<dbReference type="CDD" id="cd00761">
    <property type="entry name" value="Glyco_tranf_GTA_type"/>
    <property type="match status" value="1"/>
</dbReference>
<organism evidence="1 2">
    <name type="scientific">Gordonibacter urolithinfaciens</name>
    <dbReference type="NCBI Taxonomy" id="1335613"/>
    <lineage>
        <taxon>Bacteria</taxon>
        <taxon>Bacillati</taxon>
        <taxon>Actinomycetota</taxon>
        <taxon>Coriobacteriia</taxon>
        <taxon>Eggerthellales</taxon>
        <taxon>Eggerthellaceae</taxon>
        <taxon>Gordonibacter</taxon>
    </lineage>
</organism>
<keyword evidence="1" id="KW-0808">Transferase</keyword>
<accession>A0A423UHS1</accession>
<comment type="caution">
    <text evidence="1">The sequence shown here is derived from an EMBL/GenBank/DDBJ whole genome shotgun (WGS) entry which is preliminary data.</text>
</comment>
<dbReference type="GeneID" id="97353635"/>
<protein>
    <submittedName>
        <fullName evidence="1">Glycosyltransferase family 2 protein</fullName>
    </submittedName>
</protein>
<name>A0A423UHS1_9ACTN</name>
<reference evidence="2" key="1">
    <citation type="submission" date="2018-05" db="EMBL/GenBank/DDBJ databases">
        <title>Genome Sequencing of selected type strains of the family Eggerthellaceae.</title>
        <authorList>
            <person name="Danylec N."/>
            <person name="Stoll D.A."/>
            <person name="Doetsch A."/>
            <person name="Huch M."/>
        </authorList>
    </citation>
    <scope>NUCLEOTIDE SEQUENCE [LARGE SCALE GENOMIC DNA]</scope>
    <source>
        <strain evidence="2">DSM 27213</strain>
    </source>
</reference>
<dbReference type="RefSeq" id="WP_096226894.1">
    <property type="nucleotide sequence ID" value="NZ_BAABZN010000001.1"/>
</dbReference>
<dbReference type="GO" id="GO:0016740">
    <property type="term" value="F:transferase activity"/>
    <property type="evidence" value="ECO:0007669"/>
    <property type="project" value="UniProtKB-KW"/>
</dbReference>
<gene>
    <name evidence="1" type="ORF">DMP12_12140</name>
</gene>
<dbReference type="Proteomes" id="UP000285258">
    <property type="component" value="Unassembled WGS sequence"/>
</dbReference>
<dbReference type="AlphaFoldDB" id="A0A423UHS1"/>
<proteinExistence type="predicted"/>
<sequence length="251" mass="28498">MITFGIPLRSAKASSDWEKVQMFFNRTLWSVYNQTDPDFRVIVACHEKPHLAHSYDERVEFIEVDASIPGDPDAMMRDKGYKVHEIAMRVRALGGGFVMLVDADDIQSNRIAGFANSHQSSNGFYAKNGYFYHVGNGFVKSGSHFPNGSSTIVKYSAEDLPEKHYEPLTSSNNLNPHIIRKRHGDIPRICKELGRPLEPLPFKASIYVRDTGDNHSLMGRGYSKVRLVEQAFRRKIPLSEISDEFSIEWSD</sequence>